<sequence>MSLLLLDYDTFAAVAFELHANALLNLAFTCRTMRQTIIPEFLYARICFSLGVDTMDEDLNLIHSFYRSIAAYPNGSTAGDAVRNLERLVLSGGASRIASIIASRTRLQHLDLSDALSDALTGLEGLSGLTTIKLAKLKFRFDRDTYTLSREAPLGQLLFNFRHTLESITDDFTWLSVHTFELHLSVPKSEFHVDLAHFFPSTCALSLRTYSEIDPWNIVIHYPTRLESFTGEWGGYMAVVEAGAELLHARIKNWLLYTPTKLAGQFQVLPSIQSLSLTYMECTTLPSNLLEHVVEHTPNLQFFLLTWELSEQSAESEELPGAIEKMTPYMVRLPPRYLGFSAAESYWPPIDVRKWERLMRADLSTAETGFISEIYESCPSIEACCIEAIHRRNWPDSNIMGKYWRAREDQTVRGESQAGTPTPSQRLVEVSEELGRADIVTYEHRWKNR</sequence>
<evidence type="ECO:0000313" key="1">
    <source>
        <dbReference type="EMBL" id="KDQ11406.1"/>
    </source>
</evidence>
<proteinExistence type="predicted"/>
<name>A0A067MIM7_BOTB1</name>
<accession>A0A067MIM7</accession>
<dbReference type="EMBL" id="KL198058">
    <property type="protein sequence ID" value="KDQ11406.1"/>
    <property type="molecule type" value="Genomic_DNA"/>
</dbReference>
<evidence type="ECO:0000313" key="2">
    <source>
        <dbReference type="Proteomes" id="UP000027195"/>
    </source>
</evidence>
<reference evidence="2" key="1">
    <citation type="journal article" date="2014" name="Proc. Natl. Acad. Sci. U.S.A.">
        <title>Extensive sampling of basidiomycete genomes demonstrates inadequacy of the white-rot/brown-rot paradigm for wood decay fungi.</title>
        <authorList>
            <person name="Riley R."/>
            <person name="Salamov A.A."/>
            <person name="Brown D.W."/>
            <person name="Nagy L.G."/>
            <person name="Floudas D."/>
            <person name="Held B.W."/>
            <person name="Levasseur A."/>
            <person name="Lombard V."/>
            <person name="Morin E."/>
            <person name="Otillar R."/>
            <person name="Lindquist E.A."/>
            <person name="Sun H."/>
            <person name="LaButti K.M."/>
            <person name="Schmutz J."/>
            <person name="Jabbour D."/>
            <person name="Luo H."/>
            <person name="Baker S.E."/>
            <person name="Pisabarro A.G."/>
            <person name="Walton J.D."/>
            <person name="Blanchette R.A."/>
            <person name="Henrissat B."/>
            <person name="Martin F."/>
            <person name="Cullen D."/>
            <person name="Hibbett D.S."/>
            <person name="Grigoriev I.V."/>
        </authorList>
    </citation>
    <scope>NUCLEOTIDE SEQUENCE [LARGE SCALE GENOMIC DNA]</scope>
    <source>
        <strain evidence="2">FD-172 SS1</strain>
    </source>
</reference>
<dbReference type="HOGENOM" id="CLU_039742_0_0_1"/>
<dbReference type="Proteomes" id="UP000027195">
    <property type="component" value="Unassembled WGS sequence"/>
</dbReference>
<organism evidence="1 2">
    <name type="scientific">Botryobasidium botryosum (strain FD-172 SS1)</name>
    <dbReference type="NCBI Taxonomy" id="930990"/>
    <lineage>
        <taxon>Eukaryota</taxon>
        <taxon>Fungi</taxon>
        <taxon>Dikarya</taxon>
        <taxon>Basidiomycota</taxon>
        <taxon>Agaricomycotina</taxon>
        <taxon>Agaricomycetes</taxon>
        <taxon>Cantharellales</taxon>
        <taxon>Botryobasidiaceae</taxon>
        <taxon>Botryobasidium</taxon>
    </lineage>
</organism>
<keyword evidence="2" id="KW-1185">Reference proteome</keyword>
<evidence type="ECO:0008006" key="3">
    <source>
        <dbReference type="Google" id="ProtNLM"/>
    </source>
</evidence>
<gene>
    <name evidence="1" type="ORF">BOTBODRAFT_177245</name>
</gene>
<dbReference type="AlphaFoldDB" id="A0A067MIM7"/>
<dbReference type="InParanoid" id="A0A067MIM7"/>
<protein>
    <recommendedName>
        <fullName evidence="3">F-box domain-containing protein</fullName>
    </recommendedName>
</protein>